<accession>A0A1I0XYW4</accession>
<keyword evidence="1" id="KW-0812">Transmembrane</keyword>
<dbReference type="InterPro" id="IPR018763">
    <property type="entry name" value="DUF2334"/>
</dbReference>
<keyword evidence="3" id="KW-1185">Reference proteome</keyword>
<dbReference type="STRING" id="84698.SAMN04488528_101070"/>
<evidence type="ECO:0000313" key="2">
    <source>
        <dbReference type="EMBL" id="SFB05857.1"/>
    </source>
</evidence>
<dbReference type="OrthoDB" id="2339428at2"/>
<dbReference type="AlphaFoldDB" id="A0A1I0XYW4"/>
<sequence>MMFRKKIIYLIMFTLICSIFLNSTEAISKTKKQDVLILVDEDKKLSELEINPINIIRDSLSRHNLSIEVLNFKDYTKDTIDKYDFVIPIVLEKIEYSKDLFDDLDEYKHPIFWIGNDLNKYVEKNLKYSYTETNILSSIREVDYKQSEKFIINKSGKFNVCDFNREKIKVYSTIKSGEKEKIYIMNEKNLWYASLIPNERSLIFILCDVINDFLGVDEVEKSNGFIDIGEINPYIDQKKLREIADYLYSENIPFVASISPIHFNDRNKVEATISQTEGFVETINYMEEKGATIALDGLNISGYEKKEDSNLYIDEFIGSELRECVENNIYPIAIKLYDNNLNFKEDEKLDEYFSTFIYGTKDEISHNNKITYPYMTREDKNLNINLWENLGNITLEDKMWFQKLKDNYRLVSINRQFVVGVAFNSSEDIDSLKETIEFLETKDINFLNLKEYDNWVKYEGINIDSDKGEISIDCKLDKNNSSKSNDSYISQINRFLIVILIIFCLIFISIFIYYKKINKNKLFRR</sequence>
<protein>
    <recommendedName>
        <fullName evidence="4">DUF2334 domain-containing protein</fullName>
    </recommendedName>
</protein>
<dbReference type="RefSeq" id="WP_090040481.1">
    <property type="nucleotide sequence ID" value="NZ_FOKI01000010.1"/>
</dbReference>
<dbReference type="Proteomes" id="UP000198619">
    <property type="component" value="Unassembled WGS sequence"/>
</dbReference>
<keyword evidence="1" id="KW-1133">Transmembrane helix</keyword>
<evidence type="ECO:0008006" key="4">
    <source>
        <dbReference type="Google" id="ProtNLM"/>
    </source>
</evidence>
<name>A0A1I0XYW4_9CLOT</name>
<dbReference type="EMBL" id="FOKI01000010">
    <property type="protein sequence ID" value="SFB05857.1"/>
    <property type="molecule type" value="Genomic_DNA"/>
</dbReference>
<proteinExistence type="predicted"/>
<organism evidence="2 3">
    <name type="scientific">Clostridium frigidicarnis</name>
    <dbReference type="NCBI Taxonomy" id="84698"/>
    <lineage>
        <taxon>Bacteria</taxon>
        <taxon>Bacillati</taxon>
        <taxon>Bacillota</taxon>
        <taxon>Clostridia</taxon>
        <taxon>Eubacteriales</taxon>
        <taxon>Clostridiaceae</taxon>
        <taxon>Clostridium</taxon>
    </lineage>
</organism>
<reference evidence="2 3" key="1">
    <citation type="submission" date="2016-10" db="EMBL/GenBank/DDBJ databases">
        <authorList>
            <person name="de Groot N.N."/>
        </authorList>
    </citation>
    <scope>NUCLEOTIDE SEQUENCE [LARGE SCALE GENOMIC DNA]</scope>
    <source>
        <strain evidence="2 3">DSM 12271</strain>
    </source>
</reference>
<evidence type="ECO:0000313" key="3">
    <source>
        <dbReference type="Proteomes" id="UP000198619"/>
    </source>
</evidence>
<gene>
    <name evidence="2" type="ORF">SAMN04488528_101070</name>
</gene>
<feature type="transmembrane region" description="Helical" evidence="1">
    <location>
        <begin position="495"/>
        <end position="514"/>
    </location>
</feature>
<evidence type="ECO:0000256" key="1">
    <source>
        <dbReference type="SAM" id="Phobius"/>
    </source>
</evidence>
<dbReference type="Pfam" id="PF10096">
    <property type="entry name" value="DUF2334"/>
    <property type="match status" value="1"/>
</dbReference>
<keyword evidence="1" id="KW-0472">Membrane</keyword>